<dbReference type="SMART" id="SM00297">
    <property type="entry name" value="BROMO"/>
    <property type="match status" value="1"/>
</dbReference>
<dbReference type="GO" id="GO:0006357">
    <property type="term" value="P:regulation of transcription by RNA polymerase II"/>
    <property type="evidence" value="ECO:0007669"/>
    <property type="project" value="TreeGrafter"/>
</dbReference>
<dbReference type="GO" id="GO:0003676">
    <property type="term" value="F:nucleic acid binding"/>
    <property type="evidence" value="ECO:0007669"/>
    <property type="project" value="InterPro"/>
</dbReference>
<comment type="caution">
    <text evidence="6">The sequence shown here is derived from an EMBL/GenBank/DDBJ whole genome shotgun (WGS) entry which is preliminary data.</text>
</comment>
<dbReference type="PROSITE" id="PS00633">
    <property type="entry name" value="BROMODOMAIN_1"/>
    <property type="match status" value="1"/>
</dbReference>
<feature type="region of interest" description="Disordered" evidence="4">
    <location>
        <begin position="1151"/>
        <end position="1226"/>
    </location>
</feature>
<feature type="compositionally biased region" description="Basic and acidic residues" evidence="4">
    <location>
        <begin position="546"/>
        <end position="560"/>
    </location>
</feature>
<dbReference type="InterPro" id="IPR018359">
    <property type="entry name" value="Bromodomain_CS"/>
</dbReference>
<evidence type="ECO:0000256" key="2">
    <source>
        <dbReference type="PROSITE-ProRule" id="PRU00035"/>
    </source>
</evidence>
<evidence type="ECO:0000313" key="6">
    <source>
        <dbReference type="EMBL" id="KAJ3219464.1"/>
    </source>
</evidence>
<dbReference type="Proteomes" id="UP001211065">
    <property type="component" value="Unassembled WGS sequence"/>
</dbReference>
<dbReference type="GO" id="GO:0000124">
    <property type="term" value="C:SAGA complex"/>
    <property type="evidence" value="ECO:0007669"/>
    <property type="project" value="InterPro"/>
</dbReference>
<dbReference type="PANTHER" id="PTHR47343">
    <property type="entry name" value="TRANSCRIPTIONAL ACTIVATOR SPT7"/>
    <property type="match status" value="1"/>
</dbReference>
<organism evidence="6 7">
    <name type="scientific">Clydaea vesicula</name>
    <dbReference type="NCBI Taxonomy" id="447962"/>
    <lineage>
        <taxon>Eukaryota</taxon>
        <taxon>Fungi</taxon>
        <taxon>Fungi incertae sedis</taxon>
        <taxon>Chytridiomycota</taxon>
        <taxon>Chytridiomycota incertae sedis</taxon>
        <taxon>Chytridiomycetes</taxon>
        <taxon>Lobulomycetales</taxon>
        <taxon>Lobulomycetaceae</taxon>
        <taxon>Clydaea</taxon>
    </lineage>
</organism>
<dbReference type="PANTHER" id="PTHR47343:SF1">
    <property type="entry name" value="TRANSCRIPTIONAL ACTIVATOR SPT7"/>
    <property type="match status" value="1"/>
</dbReference>
<dbReference type="Pfam" id="PF00439">
    <property type="entry name" value="Bromodomain"/>
    <property type="match status" value="1"/>
</dbReference>
<feature type="coiled-coil region" evidence="3">
    <location>
        <begin position="1100"/>
        <end position="1142"/>
    </location>
</feature>
<reference evidence="6" key="1">
    <citation type="submission" date="2020-05" db="EMBL/GenBank/DDBJ databases">
        <title>Phylogenomic resolution of chytrid fungi.</title>
        <authorList>
            <person name="Stajich J.E."/>
            <person name="Amses K."/>
            <person name="Simmons R."/>
            <person name="Seto K."/>
            <person name="Myers J."/>
            <person name="Bonds A."/>
            <person name="Quandt C.A."/>
            <person name="Barry K."/>
            <person name="Liu P."/>
            <person name="Grigoriev I."/>
            <person name="Longcore J.E."/>
            <person name="James T.Y."/>
        </authorList>
    </citation>
    <scope>NUCLEOTIDE SEQUENCE</scope>
    <source>
        <strain evidence="6">JEL0476</strain>
    </source>
</reference>
<gene>
    <name evidence="6" type="primary">SPT7</name>
    <name evidence="6" type="ORF">HK099_004683</name>
</gene>
<name>A0AAD5Y045_9FUNG</name>
<dbReference type="InterPro" id="IPR029063">
    <property type="entry name" value="SAM-dependent_MTases_sf"/>
</dbReference>
<dbReference type="CDD" id="cd02440">
    <property type="entry name" value="AdoMet_MTases"/>
    <property type="match status" value="1"/>
</dbReference>
<dbReference type="PROSITE" id="PS00092">
    <property type="entry name" value="N6_MTASE"/>
    <property type="match status" value="1"/>
</dbReference>
<dbReference type="GO" id="GO:0008168">
    <property type="term" value="F:methyltransferase activity"/>
    <property type="evidence" value="ECO:0007669"/>
    <property type="project" value="InterPro"/>
</dbReference>
<dbReference type="Gene3D" id="1.20.920.10">
    <property type="entry name" value="Bromodomain-like"/>
    <property type="match status" value="1"/>
</dbReference>
<dbReference type="GO" id="GO:0046695">
    <property type="term" value="C:SLIK (SAGA-like) complex"/>
    <property type="evidence" value="ECO:0007669"/>
    <property type="project" value="InterPro"/>
</dbReference>
<dbReference type="SUPFAM" id="SSF47370">
    <property type="entry name" value="Bromodomain"/>
    <property type="match status" value="1"/>
</dbReference>
<evidence type="ECO:0000259" key="5">
    <source>
        <dbReference type="PROSITE" id="PS50014"/>
    </source>
</evidence>
<dbReference type="EMBL" id="JADGJW010000338">
    <property type="protein sequence ID" value="KAJ3219464.1"/>
    <property type="molecule type" value="Genomic_DNA"/>
</dbReference>
<dbReference type="AlphaFoldDB" id="A0AAD5Y045"/>
<feature type="domain" description="Bromo" evidence="5">
    <location>
        <begin position="440"/>
        <end position="510"/>
    </location>
</feature>
<keyword evidence="3" id="KW-0175">Coiled coil</keyword>
<dbReference type="GO" id="GO:0046982">
    <property type="term" value="F:protein heterodimerization activity"/>
    <property type="evidence" value="ECO:0007669"/>
    <property type="project" value="InterPro"/>
</dbReference>
<keyword evidence="1 2" id="KW-0103">Bromodomain</keyword>
<dbReference type="InterPro" id="IPR036427">
    <property type="entry name" value="Bromodomain-like_sf"/>
</dbReference>
<dbReference type="SUPFAM" id="SSF53335">
    <property type="entry name" value="S-adenosyl-L-methionine-dependent methyltransferases"/>
    <property type="match status" value="1"/>
</dbReference>
<dbReference type="Gene3D" id="1.10.20.10">
    <property type="entry name" value="Histone, subunit A"/>
    <property type="match status" value="1"/>
</dbReference>
<accession>A0AAD5Y045</accession>
<proteinExistence type="predicted"/>
<evidence type="ECO:0000256" key="1">
    <source>
        <dbReference type="ARBA" id="ARBA00023117"/>
    </source>
</evidence>
<keyword evidence="7" id="KW-1185">Reference proteome</keyword>
<dbReference type="InterPro" id="IPR001487">
    <property type="entry name" value="Bromodomain"/>
</dbReference>
<dbReference type="GO" id="GO:0005198">
    <property type="term" value="F:structural molecule activity"/>
    <property type="evidence" value="ECO:0007669"/>
    <property type="project" value="TreeGrafter"/>
</dbReference>
<sequence length="1226" mass="142791">MSISEVKWMFQELKFRRSEKLRWWIIRKNFLDSTASVNSIYPSPLLYKRFVKEFTTLNIVEKKKLNVWLNDRPFNHLNVLVRPPILIPRPETEEITAYIANEVKNVYLNTESIVNDEMRVLECCTGSGCISLSLFHELKKVIKKLKVYAFDKNLSAVKLANLNKRNLICSKEKDDLTFFQLDMFNYLEYLKINGRTDLKFNLIIANPPYITKEDYLKLEDDVKLWEDKDALFDYTDTVNYKEIQEHLANCLEYGVWRSYLTNQEYLTVINNSKPSDLLESKIRIMLFENLYESKCFLKFKIFIREKNFFSPSKNQFQLNSSFDSKNIHNTSVSETDLDPLLIPIDDTYSLLEPLVEAEKTKLEDLFESDNENDNLLITSAPIPSTRLKYLQEYLTKSTGQTVNKFKSVVEELNPNLNKWTPQGQEEFFDLCEKVLSGLKNYKPHSLSFLTKVKKTEVKDYFDIIKRPMDLGLISKNLKNRLYKDKKDFQADLDLIWSNCMTYNQHPENPVRLAGLAMRKRSNELLRMIPDGFKVKDEDSDSDDDTQEKTSRRESSRRDSQDSTFRSPFPEDLVKEDSVEIKLEKDTVMEDVAPEIDEQFDKVEDNEFFLQEVKNNDLTLNFRQKLQKARSQQFSKPFPERKAIQAMPEDFKKFAVGEKEYLKRLDLRRKVLIDKDGNFVNLENSEENQTMITEENNVSNLMNVEESNCEKGKGMKDVTEEVLELNLEEFFLPELFNFSLPTLHGNGEGKFFFGKVELDIEDLFSYETPKKLLDSLPSLSDYPEFLPDRSSKLNYIIMSNLHHLRKVKEYNARISARETNFHESWLGIPAEPEIYKPDYQKFRPERPDLNDNSAGEIFSQNLSVLVSHVGFDAISECAMSTLLDVGTKYIQNLGKTFNLYKEKLNFFINSFNLSSEDILLLVLKQNGLYDLSKLEYYIRADCLLYGQKLKDLAMKLSSAYLDNWSPTDDEDLKLEDYSEQVISGSLFEELDIDILGMKDMGLDFLSIPTELWNKKAEKPIKGRLKRKIVEVQNDPILESTVNKLTPPEKWPEIDPSQQIGLLKNLYQKIVSNNELAKEDEFKTLTMAKRNLIKVATQGRKRALQKEEIEQAKKKKRFIIEQQKLLQQQEAKELLLQQQQLQREQLLLQPPNMRGFAPNGSTDSLLFSNPVPAGTSAKDAKALEKELRKAENRKKKEQREEKKKLKLLAKLKNSNQNNDGGTGGISQK</sequence>
<dbReference type="PRINTS" id="PR00503">
    <property type="entry name" value="BROMODOMAIN"/>
</dbReference>
<dbReference type="InterPro" id="IPR037782">
    <property type="entry name" value="Spt7"/>
</dbReference>
<dbReference type="Gene3D" id="3.40.50.150">
    <property type="entry name" value="Vaccinia Virus protein VP39"/>
    <property type="match status" value="1"/>
</dbReference>
<feature type="compositionally biased region" description="Basic and acidic residues" evidence="4">
    <location>
        <begin position="1176"/>
        <end position="1188"/>
    </location>
</feature>
<evidence type="ECO:0000256" key="3">
    <source>
        <dbReference type="SAM" id="Coils"/>
    </source>
</evidence>
<evidence type="ECO:0000256" key="4">
    <source>
        <dbReference type="SAM" id="MobiDB-lite"/>
    </source>
</evidence>
<dbReference type="PROSITE" id="PS50014">
    <property type="entry name" value="BROMODOMAIN_2"/>
    <property type="match status" value="1"/>
</dbReference>
<dbReference type="GO" id="GO:0006325">
    <property type="term" value="P:chromatin organization"/>
    <property type="evidence" value="ECO:0007669"/>
    <property type="project" value="UniProtKB-ARBA"/>
</dbReference>
<dbReference type="InterPro" id="IPR009072">
    <property type="entry name" value="Histone-fold"/>
</dbReference>
<feature type="region of interest" description="Disordered" evidence="4">
    <location>
        <begin position="533"/>
        <end position="568"/>
    </location>
</feature>
<evidence type="ECO:0000313" key="7">
    <source>
        <dbReference type="Proteomes" id="UP001211065"/>
    </source>
</evidence>
<dbReference type="InterPro" id="IPR002052">
    <property type="entry name" value="DNA_methylase_N6_adenine_CS"/>
</dbReference>
<protein>
    <submittedName>
        <fullName evidence="6">Transcriptional activator spt7</fullName>
    </submittedName>
</protein>
<dbReference type="GO" id="GO:0032259">
    <property type="term" value="P:methylation"/>
    <property type="evidence" value="ECO:0007669"/>
    <property type="project" value="InterPro"/>
</dbReference>